<keyword evidence="3" id="KW-1185">Reference proteome</keyword>
<accession>A0ABX0YQV8</accession>
<dbReference type="Proteomes" id="UP000635996">
    <property type="component" value="Unassembled WGS sequence"/>
</dbReference>
<evidence type="ECO:0000256" key="1">
    <source>
        <dbReference type="SAM" id="MobiDB-lite"/>
    </source>
</evidence>
<proteinExistence type="predicted"/>
<reference evidence="2 3" key="1">
    <citation type="submission" date="2020-03" db="EMBL/GenBank/DDBJ databases">
        <title>WGS of actinomycetes isolated from Thailand.</title>
        <authorList>
            <person name="Thawai C."/>
        </authorList>
    </citation>
    <scope>NUCLEOTIDE SEQUENCE [LARGE SCALE GENOMIC DNA]</scope>
    <source>
        <strain evidence="2 3">NBRC 13905</strain>
    </source>
</reference>
<evidence type="ECO:0000313" key="2">
    <source>
        <dbReference type="EMBL" id="NJP14965.1"/>
    </source>
</evidence>
<comment type="caution">
    <text evidence="2">The sequence shown here is derived from an EMBL/GenBank/DDBJ whole genome shotgun (WGS) entry which is preliminary data.</text>
</comment>
<protein>
    <submittedName>
        <fullName evidence="2">Uncharacterized protein</fullName>
    </submittedName>
</protein>
<evidence type="ECO:0000313" key="3">
    <source>
        <dbReference type="Proteomes" id="UP000635996"/>
    </source>
</evidence>
<sequence>MRHPHPASQGPLERTEPPGQYGLPPPPGVPPQQRHRALTAVAGIAATVGAVGRPVAEAVDRVLSLIPS</sequence>
<gene>
    <name evidence="2" type="ORF">HCJ95_11845</name>
</gene>
<dbReference type="RefSeq" id="WP_125496981.1">
    <property type="nucleotide sequence ID" value="NZ_BMVZ01000014.1"/>
</dbReference>
<feature type="region of interest" description="Disordered" evidence="1">
    <location>
        <begin position="1"/>
        <end position="34"/>
    </location>
</feature>
<dbReference type="EMBL" id="JAATEL010000010">
    <property type="protein sequence ID" value="NJP14965.1"/>
    <property type="molecule type" value="Genomic_DNA"/>
</dbReference>
<organism evidence="2 3">
    <name type="scientific">Streptomyces thermoviolaceus subsp. thermoviolaceus</name>
    <dbReference type="NCBI Taxonomy" id="66860"/>
    <lineage>
        <taxon>Bacteria</taxon>
        <taxon>Bacillati</taxon>
        <taxon>Actinomycetota</taxon>
        <taxon>Actinomycetes</taxon>
        <taxon>Kitasatosporales</taxon>
        <taxon>Streptomycetaceae</taxon>
        <taxon>Streptomyces</taxon>
    </lineage>
</organism>
<name>A0ABX0YQV8_STRTL</name>